<evidence type="ECO:0000256" key="4">
    <source>
        <dbReference type="ARBA" id="ARBA00022722"/>
    </source>
</evidence>
<dbReference type="InterPro" id="IPR004473">
    <property type="entry name" value="Restrct_endonuc_typeI_HsdR"/>
</dbReference>
<dbReference type="GO" id="GO:0009035">
    <property type="term" value="F:type I site-specific deoxyribonuclease activity"/>
    <property type="evidence" value="ECO:0007669"/>
    <property type="project" value="UniProtKB-EC"/>
</dbReference>
<comment type="function">
    <text evidence="11">Subunit R is required for both nuclease and ATPase activities, but not for modification.</text>
</comment>
<dbReference type="SMART" id="SM00487">
    <property type="entry name" value="DEXDc"/>
    <property type="match status" value="1"/>
</dbReference>
<dbReference type="Pfam" id="PF18766">
    <property type="entry name" value="SWI2_SNF2"/>
    <property type="match status" value="1"/>
</dbReference>
<evidence type="ECO:0000256" key="6">
    <source>
        <dbReference type="ARBA" id="ARBA00022747"/>
    </source>
</evidence>
<dbReference type="EMBL" id="FRAR01000011">
    <property type="protein sequence ID" value="SHK32973.1"/>
    <property type="molecule type" value="Genomic_DNA"/>
</dbReference>
<evidence type="ECO:0000256" key="3">
    <source>
        <dbReference type="ARBA" id="ARBA00011296"/>
    </source>
</evidence>
<dbReference type="Gene3D" id="3.40.50.300">
    <property type="entry name" value="P-loop containing nucleotide triphosphate hydrolases"/>
    <property type="match status" value="2"/>
</dbReference>
<gene>
    <name evidence="13" type="ORF">SAMN02745123_01496</name>
</gene>
<keyword evidence="9 11" id="KW-0067">ATP-binding</keyword>
<reference evidence="14" key="1">
    <citation type="submission" date="2016-11" db="EMBL/GenBank/DDBJ databases">
        <authorList>
            <person name="Varghese N."/>
            <person name="Submissions S."/>
        </authorList>
    </citation>
    <scope>NUCLEOTIDE SEQUENCE [LARGE SCALE GENOMIC DNA]</scope>
    <source>
        <strain evidence="14">DSM 10349</strain>
    </source>
</reference>
<dbReference type="PROSITE" id="PS51192">
    <property type="entry name" value="HELICASE_ATP_BIND_1"/>
    <property type="match status" value="1"/>
</dbReference>
<keyword evidence="10 11" id="KW-0238">DNA-binding</keyword>
<dbReference type="STRING" id="1121421.SAMN02745123_01496"/>
<proteinExistence type="inferred from homology"/>
<dbReference type="NCBIfam" id="TIGR00348">
    <property type="entry name" value="hsdR"/>
    <property type="match status" value="1"/>
</dbReference>
<dbReference type="PANTHER" id="PTHR30195">
    <property type="entry name" value="TYPE I SITE-SPECIFIC DEOXYRIBONUCLEASE PROTEIN SUBUNIT M AND R"/>
    <property type="match status" value="1"/>
</dbReference>
<dbReference type="Gene3D" id="3.90.1570.50">
    <property type="match status" value="1"/>
</dbReference>
<keyword evidence="8 11" id="KW-0378">Hydrolase</keyword>
<dbReference type="InterPro" id="IPR051268">
    <property type="entry name" value="Type-I_R_enzyme_R_subunit"/>
</dbReference>
<dbReference type="EC" id="3.1.21.3" evidence="11"/>
<evidence type="ECO:0000256" key="1">
    <source>
        <dbReference type="ARBA" id="ARBA00000851"/>
    </source>
</evidence>
<keyword evidence="14" id="KW-1185">Reference proteome</keyword>
<dbReference type="AlphaFoldDB" id="A0A1M6RKI8"/>
<dbReference type="CDD" id="cd22332">
    <property type="entry name" value="HsdR_N"/>
    <property type="match status" value="1"/>
</dbReference>
<evidence type="ECO:0000256" key="8">
    <source>
        <dbReference type="ARBA" id="ARBA00022801"/>
    </source>
</evidence>
<evidence type="ECO:0000256" key="11">
    <source>
        <dbReference type="RuleBase" id="RU364115"/>
    </source>
</evidence>
<accession>A0A1M6RKI8</accession>
<comment type="catalytic activity">
    <reaction evidence="1 11">
        <text>Endonucleolytic cleavage of DNA to give random double-stranded fragments with terminal 5'-phosphates, ATP is simultaneously hydrolyzed.</text>
        <dbReference type="EC" id="3.1.21.3"/>
    </reaction>
</comment>
<evidence type="ECO:0000256" key="9">
    <source>
        <dbReference type="ARBA" id="ARBA00022840"/>
    </source>
</evidence>
<dbReference type="InterPro" id="IPR014001">
    <property type="entry name" value="Helicase_ATP-bd"/>
</dbReference>
<comment type="similarity">
    <text evidence="2 11">Belongs to the HsdR family.</text>
</comment>
<evidence type="ECO:0000313" key="14">
    <source>
        <dbReference type="Proteomes" id="UP000183997"/>
    </source>
</evidence>
<comment type="subunit">
    <text evidence="3 11">The type I restriction/modification system is composed of three polypeptides R, M and S.</text>
</comment>
<evidence type="ECO:0000256" key="2">
    <source>
        <dbReference type="ARBA" id="ARBA00008598"/>
    </source>
</evidence>
<keyword evidence="4" id="KW-0540">Nuclease</keyword>
<evidence type="ECO:0000256" key="5">
    <source>
        <dbReference type="ARBA" id="ARBA00022741"/>
    </source>
</evidence>
<evidence type="ECO:0000313" key="13">
    <source>
        <dbReference type="EMBL" id="SHK32973.1"/>
    </source>
</evidence>
<dbReference type="InterPro" id="IPR055180">
    <property type="entry name" value="HsdR_RecA-like_helicase_dom_2"/>
</dbReference>
<dbReference type="InterPro" id="IPR027417">
    <property type="entry name" value="P-loop_NTPase"/>
</dbReference>
<dbReference type="InterPro" id="IPR007409">
    <property type="entry name" value="Restrct_endonuc_type1_HsdR_N"/>
</dbReference>
<dbReference type="Pfam" id="PF04313">
    <property type="entry name" value="HSDR_N"/>
    <property type="match status" value="1"/>
</dbReference>
<dbReference type="GO" id="GO:0005524">
    <property type="term" value="F:ATP binding"/>
    <property type="evidence" value="ECO:0007669"/>
    <property type="project" value="UniProtKB-KW"/>
</dbReference>
<dbReference type="GO" id="GO:0003677">
    <property type="term" value="F:DNA binding"/>
    <property type="evidence" value="ECO:0007669"/>
    <property type="project" value="UniProtKB-KW"/>
</dbReference>
<keyword evidence="6 11" id="KW-0680">Restriction system</keyword>
<dbReference type="Pfam" id="PF22679">
    <property type="entry name" value="T1R_D3-like"/>
    <property type="match status" value="1"/>
</dbReference>
<evidence type="ECO:0000256" key="10">
    <source>
        <dbReference type="ARBA" id="ARBA00023125"/>
    </source>
</evidence>
<dbReference type="OrthoDB" id="9758243at2"/>
<dbReference type="RefSeq" id="WP_072912571.1">
    <property type="nucleotide sequence ID" value="NZ_FRAR01000011.1"/>
</dbReference>
<dbReference type="CDD" id="cd18030">
    <property type="entry name" value="DEXHc_RE_I_HsdR"/>
    <property type="match status" value="1"/>
</dbReference>
<dbReference type="PANTHER" id="PTHR30195:SF15">
    <property type="entry name" value="TYPE I RESTRICTION ENZYME HINDI ENDONUCLEASE SUBUNIT"/>
    <property type="match status" value="1"/>
</dbReference>
<feature type="domain" description="Helicase ATP-binding" evidence="12">
    <location>
        <begin position="294"/>
        <end position="455"/>
    </location>
</feature>
<dbReference type="CDD" id="cd18800">
    <property type="entry name" value="SF2_C_EcoR124I-like"/>
    <property type="match status" value="1"/>
</dbReference>
<evidence type="ECO:0000259" key="12">
    <source>
        <dbReference type="PROSITE" id="PS51192"/>
    </source>
</evidence>
<dbReference type="SUPFAM" id="SSF52540">
    <property type="entry name" value="P-loop containing nucleoside triphosphate hydrolases"/>
    <property type="match status" value="2"/>
</dbReference>
<keyword evidence="7" id="KW-0255">Endonuclease</keyword>
<sequence>MPNHIICNERPESQNRAIKVLEGLGYQYIPRSQAELLRGRLSTVLFPEVLREFLHRQSFVYRGKQTPFSDRSVGKAINDIDVPLVSGLMSASKAIYNMLLAGNSYEEELFDGGHQSFDLKYIDWEHPENNIWQVTDEFSVERPNGKYARPDIVLLINGIPLVVIECKKSSKDIEEGIAQNIRNWQPDYIPHLFKYAQIVMAMNSHTVKYGTCGTLAEYFTTWREKDYQWQQEKCSNVSPDGQILELDKVMVSLLSKERLLELIRYFILYDNNVKKIVRYHQFFGIQETMKRIKGKDSKGTRSGVIWHTQGSGKSLTMVMLVKKILADPDIKNPRFVLVNDRINLDKQLRDNFTKTQLSPARAKTGKGLISLLNDKGETIITTLVHKFDAAAKNRVKIKDDDIFLLVDESHRTHSGQLHNFMIDVLPQAIKIGLTGTPLLKKDKFNTYAQFGPLIDSYPIERAVEDGVIAPLVYEGRVIPQNVPSEKIDEYFKYIIAPLNHEQQEDMKRKWSRFLPLAQTRERLDMVAFDIHEHFISYAKPKGFKAMVAASSRPAAIDLHKAIKKLGGVKTAVVISPEHIKEGDELTRENKEQIKAFFKEEVEPLFGNNFEEYQDWAKNSFIGGQDVDILIVKDMLLTGFDAPLAAVLYVDKPMREHSLLQAVARVNRVYPGKDFGLIVDYWGIFSKLNSAMDMYSDEKSGMCGYEQSDIKNAILGADDQKVKLEQAHRQLWEVFATKEVTCNSSEGWQEALAEDDLRKMFYERLSIYSRLLDLAMASYALYSAIGYDQIEKYKQDLLCFQKLRGAVLLRYNEKVDFNKYEDGIRSLLNNFVLSEPSQIIVEPVSIHDTEGMKEQLERLTSKAAKGDAIRTRMAGELETYRYDDPLLFKKFSEQVRETLSEYKESRNDDAYLFKMERLADDFKQGYSGLHYPACIDHDSDAKAFYGTIQGIVAEVIKEVPSAMDEAIAQLAIAVKMVIASRAKVEWRYNVAVHNDMEQALDDLIWDFCEEYQIKMPVEKIDLILEGLMKTAVSRY</sequence>
<dbReference type="Proteomes" id="UP000183997">
    <property type="component" value="Unassembled WGS sequence"/>
</dbReference>
<name>A0A1M6RKI8_9FIRM</name>
<dbReference type="InterPro" id="IPR040980">
    <property type="entry name" value="SWI2_SNF2"/>
</dbReference>
<evidence type="ECO:0000256" key="7">
    <source>
        <dbReference type="ARBA" id="ARBA00022759"/>
    </source>
</evidence>
<keyword evidence="5 11" id="KW-0547">Nucleotide-binding</keyword>
<protein>
    <recommendedName>
        <fullName evidence="11">Type I restriction enzyme endonuclease subunit</fullName>
        <shortName evidence="11">R protein</shortName>
        <ecNumber evidence="11">3.1.21.3</ecNumber>
    </recommendedName>
    <alternativeName>
        <fullName evidence="11">Type-1 restriction enzyme R protein</fullName>
    </alternativeName>
</protein>
<organism evidence="13 14">
    <name type="scientific">Desulforamulus aeronauticus DSM 10349</name>
    <dbReference type="NCBI Taxonomy" id="1121421"/>
    <lineage>
        <taxon>Bacteria</taxon>
        <taxon>Bacillati</taxon>
        <taxon>Bacillota</taxon>
        <taxon>Clostridia</taxon>
        <taxon>Eubacteriales</taxon>
        <taxon>Peptococcaceae</taxon>
        <taxon>Desulforamulus</taxon>
    </lineage>
</organism>
<dbReference type="GO" id="GO:0009307">
    <property type="term" value="P:DNA restriction-modification system"/>
    <property type="evidence" value="ECO:0007669"/>
    <property type="project" value="UniProtKB-KW"/>
</dbReference>